<dbReference type="RefSeq" id="WP_136891563.1">
    <property type="nucleotide sequence ID" value="NZ_CAUWCU010000049.1"/>
</dbReference>
<dbReference type="PANTHER" id="PTHR39160">
    <property type="entry name" value="CELL WALL-BINDING PROTEIN YOCH"/>
    <property type="match status" value="1"/>
</dbReference>
<dbReference type="Pfam" id="PF06725">
    <property type="entry name" value="3D"/>
    <property type="match status" value="1"/>
</dbReference>
<dbReference type="InterPro" id="IPR036908">
    <property type="entry name" value="RlpA-like_sf"/>
</dbReference>
<dbReference type="PROSITE" id="PS51109">
    <property type="entry name" value="G5"/>
    <property type="match status" value="1"/>
</dbReference>
<keyword evidence="1" id="KW-0732">Signal</keyword>
<evidence type="ECO:0000313" key="5">
    <source>
        <dbReference type="Proteomes" id="UP000298642"/>
    </source>
</evidence>
<keyword evidence="2" id="KW-0472">Membrane</keyword>
<dbReference type="SUPFAM" id="SSF50685">
    <property type="entry name" value="Barwin-like endoglucanases"/>
    <property type="match status" value="1"/>
</dbReference>
<evidence type="ECO:0000313" key="4">
    <source>
        <dbReference type="EMBL" id="QCI60322.1"/>
    </source>
</evidence>
<proteinExistence type="predicted"/>
<reference evidence="5" key="1">
    <citation type="submission" date="2018-12" db="EMBL/GenBank/DDBJ databases">
        <title>Dusodibacter welbiota gen. nov., sp. nov., isolated from human faeces and emended description of the Oscillibacter genus.</title>
        <authorList>
            <person name="Le Roy T."/>
            <person name="Van der Smissen P."/>
            <person name="Delzenne N."/>
            <person name="Muccioli G."/>
            <person name="Collet J.F."/>
            <person name="Cani P.D."/>
        </authorList>
    </citation>
    <scope>NUCLEOTIDE SEQUENCE [LARGE SCALE GENOMIC DNA]</scope>
    <source>
        <strain evidence="5">J115</strain>
    </source>
</reference>
<dbReference type="EMBL" id="CP034413">
    <property type="protein sequence ID" value="QCI60322.1"/>
    <property type="molecule type" value="Genomic_DNA"/>
</dbReference>
<keyword evidence="5" id="KW-1185">Reference proteome</keyword>
<dbReference type="SMART" id="SM01208">
    <property type="entry name" value="G5"/>
    <property type="match status" value="1"/>
</dbReference>
<dbReference type="GO" id="GO:0019867">
    <property type="term" value="C:outer membrane"/>
    <property type="evidence" value="ECO:0007669"/>
    <property type="project" value="InterPro"/>
</dbReference>
<dbReference type="InterPro" id="IPR011098">
    <property type="entry name" value="G5_dom"/>
</dbReference>
<gene>
    <name evidence="4" type="ORF">EIO64_14785</name>
</gene>
<organism evidence="4 5">
    <name type="scientific">Dysosmobacter welbionis</name>
    <dbReference type="NCBI Taxonomy" id="2093857"/>
    <lineage>
        <taxon>Bacteria</taxon>
        <taxon>Bacillati</taxon>
        <taxon>Bacillota</taxon>
        <taxon>Clostridia</taxon>
        <taxon>Eubacteriales</taxon>
        <taxon>Oscillospiraceae</taxon>
        <taxon>Dysosmobacter</taxon>
    </lineage>
</organism>
<dbReference type="InterPro" id="IPR010611">
    <property type="entry name" value="3D_dom"/>
</dbReference>
<dbReference type="AlphaFoldDB" id="A0A4D7B1V3"/>
<dbReference type="KEGG" id="obj:EIO64_14785"/>
<dbReference type="Pfam" id="PF07501">
    <property type="entry name" value="G5"/>
    <property type="match status" value="1"/>
</dbReference>
<evidence type="ECO:0000259" key="3">
    <source>
        <dbReference type="PROSITE" id="PS51109"/>
    </source>
</evidence>
<dbReference type="InterPro" id="IPR051933">
    <property type="entry name" value="Resuscitation_pf_RpfB"/>
</dbReference>
<feature type="domain" description="G5" evidence="3">
    <location>
        <begin position="136"/>
        <end position="215"/>
    </location>
</feature>
<accession>A0A4D7B1V3</accession>
<name>A0A4D7B1V3_9FIRM</name>
<evidence type="ECO:0000256" key="1">
    <source>
        <dbReference type="ARBA" id="ARBA00022729"/>
    </source>
</evidence>
<keyword evidence="2" id="KW-0812">Transmembrane</keyword>
<dbReference type="InterPro" id="IPR059180">
    <property type="entry name" value="3D_YorM"/>
</dbReference>
<keyword evidence="2" id="KW-1133">Transmembrane helix</keyword>
<dbReference type="Gene3D" id="2.20.230.10">
    <property type="entry name" value="Resuscitation-promoting factor rpfb"/>
    <property type="match status" value="1"/>
</dbReference>
<dbReference type="CDD" id="cd14667">
    <property type="entry name" value="3D_containing_proteins"/>
    <property type="match status" value="1"/>
</dbReference>
<dbReference type="PANTHER" id="PTHR39160:SF4">
    <property type="entry name" value="RESUSCITATION-PROMOTING FACTOR RPFB"/>
    <property type="match status" value="1"/>
</dbReference>
<feature type="transmembrane region" description="Helical" evidence="2">
    <location>
        <begin position="17"/>
        <end position="34"/>
    </location>
</feature>
<sequence>MNTHAFEKKLHSLKARFGLQLFVLAAVVCTSWIVTDHANAVYILTGPEDAAIVLNEEEVREGEMSSQLVYLSSGQSGYDMALTAGQEVTVTHDGSTVTAKARSETVAELLERLHITPSPLEMVAVDLDEDSAELTIASELTYYDQVEEPATYETVRVANPSLPKGTEKVVQEGADGVRTSIYEVVWSGGEEISRQFVEELESTAVNEVVEYGTAVASTRAGVASVSKNADGSGILTLTDGTTLNFSGVKSMTATAYTAGHGGADYTTATGTLVKVGTVAVDKNVIPLGTKMYIVAADGSVVYGTAVAADTGVRGNIVDLYYDTYQQCINFGRRTCNVYILE</sequence>
<dbReference type="Proteomes" id="UP000298642">
    <property type="component" value="Chromosome"/>
</dbReference>
<protein>
    <submittedName>
        <fullName evidence="4">G5 domain-containing protein</fullName>
    </submittedName>
</protein>
<dbReference type="GO" id="GO:0009254">
    <property type="term" value="P:peptidoglycan turnover"/>
    <property type="evidence" value="ECO:0007669"/>
    <property type="project" value="InterPro"/>
</dbReference>
<evidence type="ECO:0000256" key="2">
    <source>
        <dbReference type="SAM" id="Phobius"/>
    </source>
</evidence>
<dbReference type="GO" id="GO:0004553">
    <property type="term" value="F:hydrolase activity, hydrolyzing O-glycosyl compounds"/>
    <property type="evidence" value="ECO:0007669"/>
    <property type="project" value="InterPro"/>
</dbReference>